<dbReference type="InterPro" id="IPR023550">
    <property type="entry name" value="PKHD_hydroxylase"/>
</dbReference>
<evidence type="ECO:0000256" key="1">
    <source>
        <dbReference type="ARBA" id="ARBA00001961"/>
    </source>
</evidence>
<dbReference type="RefSeq" id="WP_062299987.1">
    <property type="nucleotide sequence ID" value="NZ_LRPB01000004.1"/>
</dbReference>
<dbReference type="Proteomes" id="UP000075663">
    <property type="component" value="Unassembled WGS sequence"/>
</dbReference>
<protein>
    <recommendedName>
        <fullName evidence="7">Fe2OG dioxygenase domain-containing protein</fullName>
    </recommendedName>
</protein>
<dbReference type="PANTHER" id="PTHR41536">
    <property type="entry name" value="PKHD-TYPE HYDROXYLASE YBIX"/>
    <property type="match status" value="1"/>
</dbReference>
<dbReference type="PROSITE" id="PS51471">
    <property type="entry name" value="FE2OG_OXY"/>
    <property type="match status" value="1"/>
</dbReference>
<evidence type="ECO:0000313" key="8">
    <source>
        <dbReference type="EMBL" id="KYG85372.1"/>
    </source>
</evidence>
<dbReference type="NCBIfam" id="NF003975">
    <property type="entry name" value="PRK05467.1-4"/>
    <property type="match status" value="1"/>
</dbReference>
<dbReference type="EMBL" id="LRPB01000004">
    <property type="protein sequence ID" value="KYG85372.1"/>
    <property type="molecule type" value="Genomic_DNA"/>
</dbReference>
<dbReference type="InterPro" id="IPR005123">
    <property type="entry name" value="Oxoglu/Fe-dep_dioxygenase_dom"/>
</dbReference>
<dbReference type="GO" id="GO:0031418">
    <property type="term" value="F:L-ascorbic acid binding"/>
    <property type="evidence" value="ECO:0007669"/>
    <property type="project" value="UniProtKB-KW"/>
</dbReference>
<evidence type="ECO:0000256" key="3">
    <source>
        <dbReference type="ARBA" id="ARBA00022896"/>
    </source>
</evidence>
<evidence type="ECO:0000259" key="7">
    <source>
        <dbReference type="PROSITE" id="PS51471"/>
    </source>
</evidence>
<dbReference type="AlphaFoldDB" id="A0A150Y390"/>
<dbReference type="InterPro" id="IPR006620">
    <property type="entry name" value="Pro_4_hyd_alph"/>
</dbReference>
<reference evidence="8 9" key="1">
    <citation type="submission" date="2016-01" db="EMBL/GenBank/DDBJ databases">
        <title>Genome sequencing of Roseivirga seohaensis SW-152.</title>
        <authorList>
            <person name="Selvaratnam C."/>
            <person name="Thevarajoo S."/>
            <person name="Goh K.M."/>
            <person name="Ee R."/>
            <person name="Chan K.-G."/>
            <person name="Chong C.S."/>
        </authorList>
    </citation>
    <scope>NUCLEOTIDE SEQUENCE [LARGE SCALE GENOMIC DNA]</scope>
    <source>
        <strain evidence="8 9">SW-152</strain>
    </source>
</reference>
<evidence type="ECO:0000256" key="5">
    <source>
        <dbReference type="ARBA" id="ARBA00023002"/>
    </source>
</evidence>
<evidence type="ECO:0000256" key="4">
    <source>
        <dbReference type="ARBA" id="ARBA00022964"/>
    </source>
</evidence>
<dbReference type="GO" id="GO:0006879">
    <property type="term" value="P:intracellular iron ion homeostasis"/>
    <property type="evidence" value="ECO:0007669"/>
    <property type="project" value="TreeGrafter"/>
</dbReference>
<dbReference type="Gene3D" id="2.60.120.620">
    <property type="entry name" value="q2cbj1_9rhob like domain"/>
    <property type="match status" value="1"/>
</dbReference>
<keyword evidence="5" id="KW-0560">Oxidoreductase</keyword>
<dbReference type="STRING" id="1914963.AWW67_15370"/>
<dbReference type="Pfam" id="PF13640">
    <property type="entry name" value="2OG-FeII_Oxy_3"/>
    <property type="match status" value="1"/>
</dbReference>
<dbReference type="Gene3D" id="4.10.860.20">
    <property type="entry name" value="Rabenosyn, Rab binding domain"/>
    <property type="match status" value="1"/>
</dbReference>
<evidence type="ECO:0000256" key="2">
    <source>
        <dbReference type="ARBA" id="ARBA00022723"/>
    </source>
</evidence>
<keyword evidence="6" id="KW-0408">Iron</keyword>
<keyword evidence="4" id="KW-0223">Dioxygenase</keyword>
<dbReference type="GO" id="GO:0016706">
    <property type="term" value="F:2-oxoglutarate-dependent dioxygenase activity"/>
    <property type="evidence" value="ECO:0007669"/>
    <property type="project" value="InterPro"/>
</dbReference>
<dbReference type="InterPro" id="IPR044862">
    <property type="entry name" value="Pro_4_hyd_alph_FE2OG_OXY"/>
</dbReference>
<feature type="domain" description="Fe2OG dioxygenase" evidence="7">
    <location>
        <begin position="85"/>
        <end position="182"/>
    </location>
</feature>
<dbReference type="PANTHER" id="PTHR41536:SF1">
    <property type="entry name" value="PKHD-TYPE HYDROXYLASE YBIX"/>
    <property type="match status" value="1"/>
</dbReference>
<comment type="caution">
    <text evidence="8">The sequence shown here is derived from an EMBL/GenBank/DDBJ whole genome shotgun (WGS) entry which is preliminary data.</text>
</comment>
<sequence>MIIETGNYLELTQLINPSELSSILNLIEQSNFKDGKSTASENAANVKNNLQINSENNFHAQQIGQIVHQAISKNRRIQSAILPKVILPPLVSQYESGMHYGLHVDSPLMGNQFTIRTDVGMTLFLSDPSSYEGGELEIMTEFGLQRFKLSAGSAVIYPTTRLHQVLPVTQGKRLAVVTWMQCAIREANKREIIDQINQVLNELSATDHKESHLMLQQIYSNLIRMWAEI</sequence>
<dbReference type="GO" id="GO:0005506">
    <property type="term" value="F:iron ion binding"/>
    <property type="evidence" value="ECO:0007669"/>
    <property type="project" value="InterPro"/>
</dbReference>
<evidence type="ECO:0000256" key="6">
    <source>
        <dbReference type="ARBA" id="ARBA00023004"/>
    </source>
</evidence>
<name>A0A150Y390_9BACT</name>
<comment type="cofactor">
    <cofactor evidence="1">
        <name>L-ascorbate</name>
        <dbReference type="ChEBI" id="CHEBI:38290"/>
    </cofactor>
</comment>
<proteinExistence type="inferred from homology"/>
<dbReference type="HAMAP" id="MF_00657">
    <property type="entry name" value="Hydroxyl_YbiX"/>
    <property type="match status" value="1"/>
</dbReference>
<dbReference type="SMART" id="SM00702">
    <property type="entry name" value="P4Hc"/>
    <property type="match status" value="1"/>
</dbReference>
<dbReference type="GO" id="GO:0006974">
    <property type="term" value="P:DNA damage response"/>
    <property type="evidence" value="ECO:0007669"/>
    <property type="project" value="TreeGrafter"/>
</dbReference>
<gene>
    <name evidence="8" type="ORF">AWW67_15370</name>
</gene>
<organism evidence="8 9">
    <name type="scientific">Roseivirga seohaensis</name>
    <dbReference type="NCBI Taxonomy" id="1914963"/>
    <lineage>
        <taxon>Bacteria</taxon>
        <taxon>Pseudomonadati</taxon>
        <taxon>Bacteroidota</taxon>
        <taxon>Cytophagia</taxon>
        <taxon>Cytophagales</taxon>
        <taxon>Roseivirgaceae</taxon>
        <taxon>Roseivirga</taxon>
    </lineage>
</organism>
<keyword evidence="2" id="KW-0479">Metal-binding</keyword>
<evidence type="ECO:0000313" key="9">
    <source>
        <dbReference type="Proteomes" id="UP000075663"/>
    </source>
</evidence>
<keyword evidence="3" id="KW-0847">Vitamin C</keyword>
<accession>A0A150Y390</accession>
<dbReference type="NCBIfam" id="NF003974">
    <property type="entry name" value="PRK05467.1-3"/>
    <property type="match status" value="1"/>
</dbReference>